<dbReference type="SUPFAM" id="SSF48452">
    <property type="entry name" value="TPR-like"/>
    <property type="match status" value="1"/>
</dbReference>
<gene>
    <name evidence="1" type="ORF">OJ962_12185</name>
</gene>
<dbReference type="Gene3D" id="1.25.40.10">
    <property type="entry name" value="Tetratricopeptide repeat domain"/>
    <property type="match status" value="1"/>
</dbReference>
<dbReference type="Proteomes" id="UP001147700">
    <property type="component" value="Unassembled WGS sequence"/>
</dbReference>
<reference evidence="1" key="1">
    <citation type="submission" date="2022-10" db="EMBL/GenBank/DDBJ databases">
        <title>The WGS of Solirubrobacter sp. CPCC 204708.</title>
        <authorList>
            <person name="Jiang Z."/>
        </authorList>
    </citation>
    <scope>NUCLEOTIDE SEQUENCE</scope>
    <source>
        <strain evidence="1">CPCC 204708</strain>
    </source>
</reference>
<evidence type="ECO:0000313" key="2">
    <source>
        <dbReference type="Proteomes" id="UP001147700"/>
    </source>
</evidence>
<accession>A0ABT4RIU1</accession>
<dbReference type="RefSeq" id="WP_270006361.1">
    <property type="nucleotide sequence ID" value="NZ_JAPCID010000014.1"/>
</dbReference>
<proteinExistence type="predicted"/>
<keyword evidence="2" id="KW-1185">Reference proteome</keyword>
<protein>
    <recommendedName>
        <fullName evidence="3">Tetratricopeptide repeat protein</fullName>
    </recommendedName>
</protein>
<comment type="caution">
    <text evidence="1">The sequence shown here is derived from an EMBL/GenBank/DDBJ whole genome shotgun (WGS) entry which is preliminary data.</text>
</comment>
<organism evidence="1 2">
    <name type="scientific">Solirubrobacter deserti</name>
    <dbReference type="NCBI Taxonomy" id="2282478"/>
    <lineage>
        <taxon>Bacteria</taxon>
        <taxon>Bacillati</taxon>
        <taxon>Actinomycetota</taxon>
        <taxon>Thermoleophilia</taxon>
        <taxon>Solirubrobacterales</taxon>
        <taxon>Solirubrobacteraceae</taxon>
        <taxon>Solirubrobacter</taxon>
    </lineage>
</organism>
<name>A0ABT4RIU1_9ACTN</name>
<sequence>MHDVERELRESGNERLAELIDRLPDAALDDQNAEVEAIVPEALALARSAELPWVEIFIRHWHLQATGDGFEKVPYAVETLEFSHREEHRACPQSVCTVQDLAHAYSGADGPGYAEERLAVVEEALERIDPSWDCFHCMVVEKVNALSDLERYEEALEVAREGRARAAAAGRDYGNAEDDVTTPLLRLRRFQEALESAAPRRDERDDTFARWRQMARTEALIGLGRIDDALAELADPEPVLREPRYHLGWAQDVERLVRRGRLTNDWRLGGLLERMVAAQVERGRAWDGVQLAAIHGRLALWRGATVTARKALDDMRALAARLRSPERAHAFVRALEAGLERMREREPVLPESAEAFLDAWRAEERSDPELDLERLHAARRRWPDELQVAWGLHSALEAVGREEDSLTVLREFADAHVEDADAQAMLAHTLIDAGMVGEEVERLAERLRPLDELHAVWLEARAAYREGEMERARERAEWIVERDQEALNARRIAALACEHLKDFEAALVHCNGVLGHAGEDRLASAHWDRLVPATIVGDWEAVRASAAALEIDVPGDSGPIDVDAGLIRLRFAADDFVIALRTGPVSARVLNVGLRDEPQHAGDLVVFDAEPVGTAAEGELITFPVVHVVAEGPRRAYPFDGVDPGDDAWNAFVDTLREEGWVIDVRYREPEYQLEVDGEQRPGIYGHLAVPDDVDDAAAHARLGELTAEWEGPFTWLPLAEAAGDDSASAQQREHAEALALY</sequence>
<evidence type="ECO:0008006" key="3">
    <source>
        <dbReference type="Google" id="ProtNLM"/>
    </source>
</evidence>
<dbReference type="InterPro" id="IPR011990">
    <property type="entry name" value="TPR-like_helical_dom_sf"/>
</dbReference>
<dbReference type="EMBL" id="JAPCID010000014">
    <property type="protein sequence ID" value="MDA0138261.1"/>
    <property type="molecule type" value="Genomic_DNA"/>
</dbReference>
<evidence type="ECO:0000313" key="1">
    <source>
        <dbReference type="EMBL" id="MDA0138261.1"/>
    </source>
</evidence>